<evidence type="ECO:0000256" key="14">
    <source>
        <dbReference type="ARBA" id="ARBA00073925"/>
    </source>
</evidence>
<sequence>MLVSSKQLPIGRSHSWDTLGGPECQWGPERVPESMYDQQQGRLSVRRNSVSYGSEAAGGQGWYEPPSGVHPPDLDLKRDPYSYQESLYSQGFVDRQDPRAMRKCSVPELNSHYNRPPVANCGTLPPQDYYPQDPALTPRQLDDPRAFYRGGEQTQPHPLSRSASHYGMNASMTGGPPSAAPPSAHEMGLRYREPSVSIPPPPNTPGPKMVPSREPSPVRYATEPSSPRYGSEPPTLAGRNAYTDVNRVVDPRQPAATCLVVDPASQGIDVNGGSRGMVVRQESPTPYSPMQQQMQLTQQLQQQMQAVQLQQMQQAQQLQQQMQPAAQLQQQMQPSMQQLPQQIQPPMQQVPQQVAPPMQQVQQPMQQLPMQQQQLQPVPPVQPQMQMQMQPVQPAPQPMQPAVQQMAQVQQMSPVPQQVQPAPPPVNSLYDPSAASMVPQSSVLPAHPMSLPPPPAQTVPPTPVAQAPPADPKRMADPEFLALLRNDGVSESTITSLLQQGFDSAGMLAVMEENDVRSVAPNLGQARVLSRVALSCKRPAEAPQPTPQHNPNHLGAMPPSRGRSNSFSHRSDVYQPHHNMSLGIGVGMESQMLTAPPTPMQTLSPRFGEAIGRRPSSAPSQHLLETTGGYPPGPRTPGAYSGAMVPVQPRPMSAYSSQPSLHMSQHMAALPHQMSGMSHQMQALPGPPQIQQIQAMPQHLPAVPQHLAMTPQPPQQAPKAYSTNYTVPMELMKRDRSLVPLTPMHSPHHSPQAMRKPGQVVPSDGTMVSMGTAMQAQSASLANQKLSRRTGPPVICSTMASPETSNRPQIMNGPMHPRPLVALLDGRDCTVEMPILKDLATVAFCDAQSTQEIHEKVLNEAIGAMMYHTITLTREDLEKFKALRIIIRIGSGYDNIDIKAAGDLGIAVCNIPSAAVEETADSTLCHILNLYRRHTWLYQALREGTRVQSVEQIRELASGAARIRGETLGLIGFGRSGQAVAVRAKGFGFNVIFYDPYLQDGLERSLGVTRVYTLQDLLYQSDCVSLHCNLNEHNHHLINDFTIKQMRQGAFLVNSARGGLVDEKALAQALKEGRIRGAALDVHESEPFSFAQGPLKDAPNLICTPHTAWYSEQASLEMREAAATEIRRALLGRIPDSLRNCVNKEFFVTTAPWGMMEQQMQPELNGAAYGRQVQAISPGGMQDKMYT</sequence>
<keyword evidence="8" id="KW-0805">Transcription regulation</keyword>
<dbReference type="InterPro" id="IPR029753">
    <property type="entry name" value="D-isomer_DH_CS"/>
</dbReference>
<dbReference type="FunFam" id="3.40.50.720:FF:001383">
    <property type="entry name" value="C-terminal-binding protein 2"/>
    <property type="match status" value="1"/>
</dbReference>
<evidence type="ECO:0000259" key="17">
    <source>
        <dbReference type="Pfam" id="PF02826"/>
    </source>
</evidence>
<keyword evidence="9" id="KW-0770">Synapse</keyword>
<feature type="region of interest" description="Disordered" evidence="15">
    <location>
        <begin position="329"/>
        <end position="360"/>
    </location>
</feature>
<dbReference type="GO" id="GO:0005634">
    <property type="term" value="C:nucleus"/>
    <property type="evidence" value="ECO:0007669"/>
    <property type="project" value="UniProtKB-SubCell"/>
</dbReference>
<evidence type="ECO:0000256" key="9">
    <source>
        <dbReference type="ARBA" id="ARBA00023018"/>
    </source>
</evidence>
<evidence type="ECO:0000256" key="11">
    <source>
        <dbReference type="ARBA" id="ARBA00023163"/>
    </source>
</evidence>
<evidence type="ECO:0000256" key="13">
    <source>
        <dbReference type="ARBA" id="ARBA00034103"/>
    </source>
</evidence>
<evidence type="ECO:0000256" key="10">
    <source>
        <dbReference type="ARBA" id="ARBA00023027"/>
    </source>
</evidence>
<dbReference type="GO" id="GO:0045202">
    <property type="term" value="C:synapse"/>
    <property type="evidence" value="ECO:0007669"/>
    <property type="project" value="UniProtKB-SubCell"/>
</dbReference>
<evidence type="ECO:0000256" key="6">
    <source>
        <dbReference type="ARBA" id="ARBA00022782"/>
    </source>
</evidence>
<keyword evidence="7" id="KW-0560">Oxidoreductase</keyword>
<dbReference type="InterPro" id="IPR006140">
    <property type="entry name" value="D-isomer_DH_NAD-bd"/>
</dbReference>
<evidence type="ECO:0000256" key="3">
    <source>
        <dbReference type="ARBA" id="ARBA00022481"/>
    </source>
</evidence>
<feature type="domain" description="D-isomer specific 2-hydroxyacid dehydrogenase NAD-binding" evidence="17">
    <location>
        <begin position="926"/>
        <end position="1108"/>
    </location>
</feature>
<evidence type="ECO:0000256" key="12">
    <source>
        <dbReference type="ARBA" id="ARBA00023242"/>
    </source>
</evidence>
<dbReference type="GO" id="GO:0006357">
    <property type="term" value="P:regulation of transcription by RNA polymerase II"/>
    <property type="evidence" value="ECO:0007669"/>
    <property type="project" value="TreeGrafter"/>
</dbReference>
<evidence type="ECO:0000256" key="2">
    <source>
        <dbReference type="ARBA" id="ARBA00005854"/>
    </source>
</evidence>
<name>A0A6P8GJJ3_CLUHA</name>
<evidence type="ECO:0000259" key="16">
    <source>
        <dbReference type="Pfam" id="PF00389"/>
    </source>
</evidence>
<dbReference type="GO" id="GO:0030154">
    <property type="term" value="P:cell differentiation"/>
    <property type="evidence" value="ECO:0007669"/>
    <property type="project" value="UniProtKB-KW"/>
</dbReference>
<dbReference type="PANTHER" id="PTHR46029:SF3">
    <property type="entry name" value="C-TERMINAL-BINDING PROTEIN 2"/>
    <property type="match status" value="1"/>
</dbReference>
<feature type="domain" description="D-isomer specific 2-hydroxyacid dehydrogenase catalytic" evidence="16">
    <location>
        <begin position="829"/>
        <end position="1143"/>
    </location>
</feature>
<dbReference type="Pfam" id="PF02826">
    <property type="entry name" value="2-Hacid_dh_C"/>
    <property type="match status" value="1"/>
</dbReference>
<dbReference type="PANTHER" id="PTHR46029">
    <property type="entry name" value="C-TERMINAL-BINDING PROTEIN"/>
    <property type="match status" value="1"/>
</dbReference>
<dbReference type="GO" id="GO:0003714">
    <property type="term" value="F:transcription corepressor activity"/>
    <property type="evidence" value="ECO:0007669"/>
    <property type="project" value="InterPro"/>
</dbReference>
<keyword evidence="6" id="KW-0221">Differentiation</keyword>
<dbReference type="GO" id="GO:0051287">
    <property type="term" value="F:NAD binding"/>
    <property type="evidence" value="ECO:0007669"/>
    <property type="project" value="InterPro"/>
</dbReference>
<comment type="similarity">
    <text evidence="2">Belongs to the D-isomer specific 2-hydroxyacid dehydrogenase family.</text>
</comment>
<evidence type="ECO:0000313" key="19">
    <source>
        <dbReference type="RefSeq" id="XP_031435075.1"/>
    </source>
</evidence>
<evidence type="ECO:0000256" key="5">
    <source>
        <dbReference type="ARBA" id="ARBA00022553"/>
    </source>
</evidence>
<keyword evidence="5" id="KW-0597">Phosphoprotein</keyword>
<comment type="subcellular location">
    <subcellularLocation>
        <location evidence="1">Nucleus</location>
    </subcellularLocation>
    <subcellularLocation>
        <location evidence="13">Synapse</location>
    </subcellularLocation>
</comment>
<dbReference type="SUPFAM" id="SSF52283">
    <property type="entry name" value="Formate/glycerate dehydrogenase catalytic domain-like"/>
    <property type="match status" value="1"/>
</dbReference>
<dbReference type="GO" id="GO:0003713">
    <property type="term" value="F:transcription coactivator activity"/>
    <property type="evidence" value="ECO:0007669"/>
    <property type="project" value="TreeGrafter"/>
</dbReference>
<evidence type="ECO:0000256" key="4">
    <source>
        <dbReference type="ARBA" id="ARBA00022491"/>
    </source>
</evidence>
<dbReference type="KEGG" id="char:105902259"/>
<organism evidence="18 19">
    <name type="scientific">Clupea harengus</name>
    <name type="common">Atlantic herring</name>
    <dbReference type="NCBI Taxonomy" id="7950"/>
    <lineage>
        <taxon>Eukaryota</taxon>
        <taxon>Metazoa</taxon>
        <taxon>Chordata</taxon>
        <taxon>Craniata</taxon>
        <taxon>Vertebrata</taxon>
        <taxon>Euteleostomi</taxon>
        <taxon>Actinopterygii</taxon>
        <taxon>Neopterygii</taxon>
        <taxon>Teleostei</taxon>
        <taxon>Clupei</taxon>
        <taxon>Clupeiformes</taxon>
        <taxon>Clupeoidei</taxon>
        <taxon>Clupeidae</taxon>
        <taxon>Clupea</taxon>
    </lineage>
</organism>
<dbReference type="InterPro" id="IPR043322">
    <property type="entry name" value="CtBP"/>
</dbReference>
<keyword evidence="3" id="KW-0488">Methylation</keyword>
<dbReference type="GO" id="GO:0140297">
    <property type="term" value="F:DNA-binding transcription factor binding"/>
    <property type="evidence" value="ECO:0007669"/>
    <property type="project" value="TreeGrafter"/>
</dbReference>
<keyword evidence="11" id="KW-0804">Transcription</keyword>
<evidence type="ECO:0000256" key="8">
    <source>
        <dbReference type="ARBA" id="ARBA00023015"/>
    </source>
</evidence>
<evidence type="ECO:0000256" key="1">
    <source>
        <dbReference type="ARBA" id="ARBA00004123"/>
    </source>
</evidence>
<dbReference type="AlphaFoldDB" id="A0A6P8GJJ3"/>
<gene>
    <name evidence="19" type="primary">LOC105902259</name>
</gene>
<accession>A0A6P8GJJ3</accession>
<evidence type="ECO:0000256" key="15">
    <source>
        <dbReference type="SAM" id="MobiDB-lite"/>
    </source>
</evidence>
<dbReference type="GeneID" id="105902259"/>
<protein>
    <recommendedName>
        <fullName evidence="14">C-terminal-binding protein 2</fullName>
    </recommendedName>
</protein>
<dbReference type="PROSITE" id="PS00671">
    <property type="entry name" value="D_2_HYDROXYACID_DH_3"/>
    <property type="match status" value="1"/>
</dbReference>
<reference evidence="19" key="1">
    <citation type="submission" date="2025-08" db="UniProtKB">
        <authorList>
            <consortium name="RefSeq"/>
        </authorList>
    </citation>
    <scope>IDENTIFICATION</scope>
</reference>
<dbReference type="InterPro" id="IPR006139">
    <property type="entry name" value="D-isomer_2_OHA_DH_cat_dom"/>
</dbReference>
<keyword evidence="18" id="KW-1185">Reference proteome</keyword>
<dbReference type="GO" id="GO:0016616">
    <property type="term" value="F:oxidoreductase activity, acting on the CH-OH group of donors, NAD or NADP as acceptor"/>
    <property type="evidence" value="ECO:0007669"/>
    <property type="project" value="InterPro"/>
</dbReference>
<dbReference type="CDD" id="cd05299">
    <property type="entry name" value="CtBP_dh"/>
    <property type="match status" value="1"/>
</dbReference>
<feature type="region of interest" description="Disordered" evidence="15">
    <location>
        <begin position="538"/>
        <end position="639"/>
    </location>
</feature>
<keyword evidence="12" id="KW-0539">Nucleus</keyword>
<feature type="compositionally biased region" description="Polar residues" evidence="15">
    <location>
        <begin position="36"/>
        <end position="52"/>
    </location>
</feature>
<dbReference type="InterPro" id="IPR051638">
    <property type="entry name" value="CTBP_dehydrogenase"/>
</dbReference>
<proteinExistence type="inferred from homology"/>
<evidence type="ECO:0000256" key="7">
    <source>
        <dbReference type="ARBA" id="ARBA00023002"/>
    </source>
</evidence>
<dbReference type="Gene3D" id="3.40.50.720">
    <property type="entry name" value="NAD(P)-binding Rossmann-like Domain"/>
    <property type="match status" value="2"/>
</dbReference>
<dbReference type="SUPFAM" id="SSF51735">
    <property type="entry name" value="NAD(P)-binding Rossmann-fold domains"/>
    <property type="match status" value="1"/>
</dbReference>
<keyword evidence="4" id="KW-0678">Repressor</keyword>
<feature type="compositionally biased region" description="Polar residues" evidence="15">
    <location>
        <begin position="152"/>
        <end position="163"/>
    </location>
</feature>
<dbReference type="InterPro" id="IPR036291">
    <property type="entry name" value="NAD(P)-bd_dom_sf"/>
</dbReference>
<evidence type="ECO:0000313" key="18">
    <source>
        <dbReference type="Proteomes" id="UP000515152"/>
    </source>
</evidence>
<feature type="region of interest" description="Disordered" evidence="15">
    <location>
        <begin position="1"/>
        <end position="79"/>
    </location>
</feature>
<dbReference type="Proteomes" id="UP000515152">
    <property type="component" value="Chromosome 13"/>
</dbReference>
<dbReference type="Pfam" id="PF00389">
    <property type="entry name" value="2-Hacid_dh"/>
    <property type="match status" value="1"/>
</dbReference>
<keyword evidence="10" id="KW-0520">NAD</keyword>
<dbReference type="RefSeq" id="XP_031435075.1">
    <property type="nucleotide sequence ID" value="XM_031579215.2"/>
</dbReference>
<dbReference type="GO" id="GO:0001221">
    <property type="term" value="F:transcription coregulator binding"/>
    <property type="evidence" value="ECO:0007669"/>
    <property type="project" value="TreeGrafter"/>
</dbReference>
<dbReference type="OrthoDB" id="298012at2759"/>
<feature type="region of interest" description="Disordered" evidence="15">
    <location>
        <begin position="107"/>
        <end position="237"/>
    </location>
</feature>